<protein>
    <submittedName>
        <fullName evidence="2">Uncharacterized protein</fullName>
    </submittedName>
</protein>
<organism evidence="2">
    <name type="scientific">Cacopsylla melanoneura</name>
    <dbReference type="NCBI Taxonomy" id="428564"/>
    <lineage>
        <taxon>Eukaryota</taxon>
        <taxon>Metazoa</taxon>
        <taxon>Ecdysozoa</taxon>
        <taxon>Arthropoda</taxon>
        <taxon>Hexapoda</taxon>
        <taxon>Insecta</taxon>
        <taxon>Pterygota</taxon>
        <taxon>Neoptera</taxon>
        <taxon>Paraneoptera</taxon>
        <taxon>Hemiptera</taxon>
        <taxon>Sternorrhyncha</taxon>
        <taxon>Psylloidea</taxon>
        <taxon>Psyllidae</taxon>
        <taxon>Psyllinae</taxon>
        <taxon>Cacopsylla</taxon>
    </lineage>
</organism>
<keyword evidence="1" id="KW-0812">Transmembrane</keyword>
<keyword evidence="1" id="KW-1133">Transmembrane helix</keyword>
<dbReference type="EMBL" id="HBUF01109123">
    <property type="protein sequence ID" value="CAG6639837.1"/>
    <property type="molecule type" value="Transcribed_RNA"/>
</dbReference>
<name>A0A8D8QZM0_9HEMI</name>
<evidence type="ECO:0000313" key="2">
    <source>
        <dbReference type="EMBL" id="CAG6639837.1"/>
    </source>
</evidence>
<sequence length="101" mass="11786">MFAYFSTNFDFSVSADLIVSCVIPVFNNILCLMNLHVSKSAYIFSKNCVYVVDMIVQREVVIPEWDLHEVNRTFLIFFEDSINCRPDFLHGRLLYIVATCY</sequence>
<dbReference type="AlphaFoldDB" id="A0A8D8QZM0"/>
<reference evidence="2" key="1">
    <citation type="submission" date="2021-05" db="EMBL/GenBank/DDBJ databases">
        <authorList>
            <person name="Alioto T."/>
            <person name="Alioto T."/>
            <person name="Gomez Garrido J."/>
        </authorList>
    </citation>
    <scope>NUCLEOTIDE SEQUENCE</scope>
</reference>
<evidence type="ECO:0000256" key="1">
    <source>
        <dbReference type="SAM" id="Phobius"/>
    </source>
</evidence>
<keyword evidence="1" id="KW-0472">Membrane</keyword>
<proteinExistence type="predicted"/>
<feature type="transmembrane region" description="Helical" evidence="1">
    <location>
        <begin position="17"/>
        <end position="37"/>
    </location>
</feature>
<accession>A0A8D8QZM0</accession>